<name>A0A9X4M7C5_9CYAN</name>
<dbReference type="EMBL" id="VBTY01000023">
    <property type="protein sequence ID" value="MDG3493822.1"/>
    <property type="molecule type" value="Genomic_DNA"/>
</dbReference>
<dbReference type="SUPFAM" id="SSF56281">
    <property type="entry name" value="Metallo-hydrolase/oxidoreductase"/>
    <property type="match status" value="1"/>
</dbReference>
<comment type="caution">
    <text evidence="1">The sequence shown here is derived from an EMBL/GenBank/DDBJ whole genome shotgun (WGS) entry which is preliminary data.</text>
</comment>
<dbReference type="PANTHER" id="PTHR36142:SF2">
    <property type="entry name" value="METALLO-HYDROLASE_OXIDOREDUCTASE SUPERFAMILY PROTEIN"/>
    <property type="match status" value="1"/>
</dbReference>
<keyword evidence="2" id="KW-1185">Reference proteome</keyword>
<dbReference type="AlphaFoldDB" id="A0A9X4M7C5"/>
<gene>
    <name evidence="1" type="ORF">FEV09_04555</name>
</gene>
<protein>
    <submittedName>
        <fullName evidence="1">MBL fold metallo-hydrolase</fullName>
    </submittedName>
</protein>
<dbReference type="PANTHER" id="PTHR36142">
    <property type="entry name" value="METALLO-HYDROLASE/OXIDOREDUCTASE SUPERFAMILY PROTEIN"/>
    <property type="match status" value="1"/>
</dbReference>
<dbReference type="InterPro" id="IPR036866">
    <property type="entry name" value="RibonucZ/Hydroxyglut_hydro"/>
</dbReference>
<accession>A0A9X4M7C5</accession>
<organism evidence="1 2">
    <name type="scientific">Pseudanabaena catenata USMAC16</name>
    <dbReference type="NCBI Taxonomy" id="1855837"/>
    <lineage>
        <taxon>Bacteria</taxon>
        <taxon>Bacillati</taxon>
        <taxon>Cyanobacteriota</taxon>
        <taxon>Cyanophyceae</taxon>
        <taxon>Pseudanabaenales</taxon>
        <taxon>Pseudanabaenaceae</taxon>
        <taxon>Pseudanabaena</taxon>
    </lineage>
</organism>
<reference evidence="1" key="1">
    <citation type="submission" date="2019-05" db="EMBL/GenBank/DDBJ databases">
        <title>Whole genome sequencing of Pseudanabaena catenata USMAC16.</title>
        <authorList>
            <person name="Khan Z."/>
            <person name="Omar W.M."/>
            <person name="Convey P."/>
            <person name="Merican F."/>
            <person name="Najimudin N."/>
        </authorList>
    </citation>
    <scope>NUCLEOTIDE SEQUENCE</scope>
    <source>
        <strain evidence="1">USMAC16</strain>
    </source>
</reference>
<dbReference type="Pfam" id="PF13483">
    <property type="entry name" value="Lactamase_B_3"/>
    <property type="match status" value="1"/>
</dbReference>
<sequence length="291" mass="32185">MATRSVATHIWGLTIRYNVMEKVSSKLPIQRIMYLTWLDSNSWLMEIAGKRILLDPWLVGDLMFGNAAWFFKSARITARDIPQNIDLILLSQGLPDHAHPPTLKQLDRHIPVVGSPSAAKLVKELGYQEVTALAHGEVFRIPNLLEISAVLGSPTGPTTLENGYILRDLVEGNSLYYEPHGYHAAAIREFAPIDVVIAPTIDLKLPLIGTVIKGQQGALQVAKWLNPQVMLPTAAGGDLSYSGLLLNILKAEGTVDSLRSLFAENNISTQVIEPKPWERFEVKLQKLAQKT</sequence>
<dbReference type="Gene3D" id="3.60.15.10">
    <property type="entry name" value="Ribonuclease Z/Hydroxyacylglutathione hydrolase-like"/>
    <property type="match status" value="1"/>
</dbReference>
<evidence type="ECO:0000313" key="1">
    <source>
        <dbReference type="EMBL" id="MDG3493822.1"/>
    </source>
</evidence>
<evidence type="ECO:0000313" key="2">
    <source>
        <dbReference type="Proteomes" id="UP001152872"/>
    </source>
</evidence>
<dbReference type="Proteomes" id="UP001152872">
    <property type="component" value="Unassembled WGS sequence"/>
</dbReference>
<proteinExistence type="predicted"/>